<dbReference type="AlphaFoldDB" id="A0A173M653"/>
<dbReference type="InterPro" id="IPR009296">
    <property type="entry name" value="DUF951"/>
</dbReference>
<comment type="caution">
    <text evidence="1">The sequence shown here is derived from an EMBL/GenBank/DDBJ whole genome shotgun (WGS) entry which is preliminary data.</text>
</comment>
<reference evidence="1 2" key="1">
    <citation type="submission" date="2020-06" db="EMBL/GenBank/DDBJ databases">
        <title>Draft genome sequence of Lactic acid bacteria from Okinawan-style tofu.</title>
        <authorList>
            <person name="Takara I."/>
            <person name="Ikematsu S."/>
        </authorList>
    </citation>
    <scope>NUCLEOTIDE SEQUENCE [LARGE SCALE GENOMIC DNA]</scope>
    <source>
        <strain evidence="2">lg38</strain>
    </source>
</reference>
<evidence type="ECO:0000313" key="2">
    <source>
        <dbReference type="Proteomes" id="UP000504756"/>
    </source>
</evidence>
<evidence type="ECO:0000313" key="1">
    <source>
        <dbReference type="EMBL" id="GFO51321.1"/>
    </source>
</evidence>
<dbReference type="EMBL" id="BLXU01000002">
    <property type="protein sequence ID" value="GFO51321.1"/>
    <property type="molecule type" value="Genomic_DNA"/>
</dbReference>
<sequence length="67" mass="7725">MLEYQLGSIVEMKKPHACTIKSTGKKANSWEIIRMGADIKIRCTNCDHVVMMNRNDFNKKIKKVVTK</sequence>
<gene>
    <name evidence="1" type="ORF">ikelab_05960</name>
</gene>
<organism evidence="1 2">
    <name type="scientific">Lactococcus garvieae</name>
    <dbReference type="NCBI Taxonomy" id="1363"/>
    <lineage>
        <taxon>Bacteria</taxon>
        <taxon>Bacillati</taxon>
        <taxon>Bacillota</taxon>
        <taxon>Bacilli</taxon>
        <taxon>Lactobacillales</taxon>
        <taxon>Streptococcaceae</taxon>
        <taxon>Lactococcus</taxon>
    </lineage>
</organism>
<dbReference type="GeneID" id="89494786"/>
<dbReference type="Pfam" id="PF06107">
    <property type="entry name" value="DUF951"/>
    <property type="match status" value="1"/>
</dbReference>
<dbReference type="PIRSF" id="PIRSF037263">
    <property type="entry name" value="DUF951_bac"/>
    <property type="match status" value="1"/>
</dbReference>
<dbReference type="Proteomes" id="UP000504756">
    <property type="component" value="Unassembled WGS sequence"/>
</dbReference>
<name>A0A173M653_9LACT</name>
<dbReference type="RefSeq" id="WP_017370091.1">
    <property type="nucleotide sequence ID" value="NZ_BLXU01000002.1"/>
</dbReference>
<protein>
    <submittedName>
        <fullName evidence="1">Uncharacterized protein</fullName>
    </submittedName>
</protein>
<dbReference type="PANTHER" id="PTHR38455:SF1">
    <property type="entry name" value="DUF951 DOMAIN-CONTAINING PROTEIN"/>
    <property type="match status" value="1"/>
</dbReference>
<dbReference type="PANTHER" id="PTHR38455">
    <property type="entry name" value="HYPOTHETICAL CYTOSOLIC PROTEIN"/>
    <property type="match status" value="1"/>
</dbReference>
<accession>A0A173M653</accession>
<proteinExistence type="predicted"/>